<name>A0ABT1SKF2_9FIRM</name>
<dbReference type="InterPro" id="IPR038709">
    <property type="entry name" value="RpoN_core-bd_sf"/>
</dbReference>
<dbReference type="InterPro" id="IPR000394">
    <property type="entry name" value="RNA_pol_sigma_54"/>
</dbReference>
<evidence type="ECO:0000313" key="3">
    <source>
        <dbReference type="Proteomes" id="UP001524435"/>
    </source>
</evidence>
<dbReference type="PANTHER" id="PTHR32248">
    <property type="entry name" value="RNA POLYMERASE SIGMA-54 FACTOR"/>
    <property type="match status" value="1"/>
</dbReference>
<organism evidence="2 3">
    <name type="scientific">Massilicoli timonensis</name>
    <dbReference type="NCBI Taxonomy" id="2015901"/>
    <lineage>
        <taxon>Bacteria</taxon>
        <taxon>Bacillati</taxon>
        <taxon>Bacillota</taxon>
        <taxon>Erysipelotrichia</taxon>
        <taxon>Erysipelotrichales</taxon>
        <taxon>Erysipelotrichaceae</taxon>
        <taxon>Massilicoli</taxon>
    </lineage>
</organism>
<dbReference type="InterPro" id="IPR007046">
    <property type="entry name" value="RNA_pol_sigma_54_core-bd"/>
</dbReference>
<protein>
    <recommendedName>
        <fullName evidence="1">RNA polymerase sigma factor 54 core-binding domain-containing protein</fullName>
    </recommendedName>
</protein>
<dbReference type="Gene3D" id="1.10.10.1330">
    <property type="entry name" value="RNA polymerase sigma-54 factor, core-binding domain"/>
    <property type="match status" value="1"/>
</dbReference>
<evidence type="ECO:0000313" key="2">
    <source>
        <dbReference type="EMBL" id="MCQ5121693.1"/>
    </source>
</evidence>
<proteinExistence type="predicted"/>
<feature type="domain" description="RNA polymerase sigma factor 54 core-binding" evidence="1">
    <location>
        <begin position="75"/>
        <end position="234"/>
    </location>
</feature>
<dbReference type="PANTHER" id="PTHR32248:SF4">
    <property type="entry name" value="RNA POLYMERASE SIGMA-54 FACTOR"/>
    <property type="match status" value="1"/>
</dbReference>
<dbReference type="Pfam" id="PF00309">
    <property type="entry name" value="Sigma54_AID"/>
    <property type="match status" value="1"/>
</dbReference>
<evidence type="ECO:0000259" key="1">
    <source>
        <dbReference type="Pfam" id="PF04963"/>
    </source>
</evidence>
<gene>
    <name evidence="2" type="ORF">NE663_05390</name>
</gene>
<sequence>MKLETNLKQTQIQTQKLSLKQQFSLKVLEMNDTQVLDAIVAELEINPVLEANENIYAMQEHAYGDRTPFDLALNYVVQEESLSETLLKQLHTDSHQVNEALADFIIESLDSNGYLRLSMEELMEITHASFEELEETINVIQTFEPYGVCARSLQECILIQLSYLHHPALKTAITITDRYLEELAQNKLPWLASCLNISLEEVNAAAALIRSCNPKPGSSYAHPSAYVAADAKITVIDR</sequence>
<reference evidence="2 3" key="1">
    <citation type="submission" date="2022-06" db="EMBL/GenBank/DDBJ databases">
        <title>Isolation of gut microbiota from human fecal samples.</title>
        <authorList>
            <person name="Pamer E.G."/>
            <person name="Barat B."/>
            <person name="Waligurski E."/>
            <person name="Medina S."/>
            <person name="Paddock L."/>
            <person name="Mostad J."/>
        </authorList>
    </citation>
    <scope>NUCLEOTIDE SEQUENCE [LARGE SCALE GENOMIC DNA]</scope>
    <source>
        <strain evidence="2 3">DFI.6.1</strain>
    </source>
</reference>
<dbReference type="EMBL" id="JANGCH010000005">
    <property type="protein sequence ID" value="MCQ5121693.1"/>
    <property type="molecule type" value="Genomic_DNA"/>
</dbReference>
<dbReference type="Proteomes" id="UP001524435">
    <property type="component" value="Unassembled WGS sequence"/>
</dbReference>
<keyword evidence="3" id="KW-1185">Reference proteome</keyword>
<comment type="caution">
    <text evidence="2">The sequence shown here is derived from an EMBL/GenBank/DDBJ whole genome shotgun (WGS) entry which is preliminary data.</text>
</comment>
<accession>A0ABT1SKF2</accession>
<dbReference type="Pfam" id="PF04963">
    <property type="entry name" value="Sigma54_CBD"/>
    <property type="match status" value="1"/>
</dbReference>